<gene>
    <name evidence="11 12" type="primary">cobT</name>
    <name evidence="12" type="ORF">ACFSCS_05465</name>
</gene>
<comment type="pathway">
    <text evidence="2 11">Nucleoside biosynthesis; alpha-ribazole biosynthesis; alpha-ribazole from 5,6-dimethylbenzimidazole: step 1/2.</text>
</comment>
<dbReference type="InterPro" id="IPR023195">
    <property type="entry name" value="Nict_dMeBzImd_PRibTrfase_N"/>
</dbReference>
<dbReference type="SUPFAM" id="SSF52733">
    <property type="entry name" value="Nicotinate mononucleotide:5,6-dimethylbenzimidazole phosphoribosyltransferase (CobT)"/>
    <property type="match status" value="1"/>
</dbReference>
<dbReference type="Gene3D" id="3.40.50.10210">
    <property type="match status" value="1"/>
</dbReference>
<proteinExistence type="inferred from homology"/>
<dbReference type="PANTHER" id="PTHR43463:SF1">
    <property type="entry name" value="NICOTINATE-NUCLEOTIDE--DIMETHYLBENZIMIDAZOLE PHOSPHORIBOSYLTRANSFERASE"/>
    <property type="match status" value="1"/>
</dbReference>
<dbReference type="PANTHER" id="PTHR43463">
    <property type="entry name" value="NICOTINATE-NUCLEOTIDE--DIMETHYLBENZIMIDAZOLE PHOSPHORIBOSYLTRANSFERASE"/>
    <property type="match status" value="1"/>
</dbReference>
<evidence type="ECO:0000256" key="10">
    <source>
        <dbReference type="ARBA" id="ARBA00047340"/>
    </source>
</evidence>
<evidence type="ECO:0000313" key="12">
    <source>
        <dbReference type="EMBL" id="MFD1889639.1"/>
    </source>
</evidence>
<dbReference type="Gene3D" id="1.10.1610.10">
    <property type="match status" value="1"/>
</dbReference>
<evidence type="ECO:0000256" key="11">
    <source>
        <dbReference type="HAMAP-Rule" id="MF_00230"/>
    </source>
</evidence>
<name>A0ABW4RVC1_9ACTN</name>
<dbReference type="InterPro" id="IPR017846">
    <property type="entry name" value="Nict_dMeBzImd_PRibTrfase_bact"/>
</dbReference>
<keyword evidence="8 11" id="KW-0808">Transferase</keyword>
<evidence type="ECO:0000313" key="13">
    <source>
        <dbReference type="Proteomes" id="UP001597326"/>
    </source>
</evidence>
<dbReference type="EC" id="2.4.2.21" evidence="4 11"/>
<dbReference type="NCBIfam" id="NF000996">
    <property type="entry name" value="PRK00105.1"/>
    <property type="match status" value="1"/>
</dbReference>
<dbReference type="HAMAP" id="MF_00230">
    <property type="entry name" value="CobT"/>
    <property type="match status" value="1"/>
</dbReference>
<evidence type="ECO:0000256" key="6">
    <source>
        <dbReference type="ARBA" id="ARBA00022573"/>
    </source>
</evidence>
<comment type="similarity">
    <text evidence="3 11">Belongs to the CobT family.</text>
</comment>
<keyword evidence="7 11" id="KW-0328">Glycosyltransferase</keyword>
<evidence type="ECO:0000256" key="9">
    <source>
        <dbReference type="ARBA" id="ARBA00030686"/>
    </source>
</evidence>
<evidence type="ECO:0000256" key="4">
    <source>
        <dbReference type="ARBA" id="ARBA00011991"/>
    </source>
</evidence>
<dbReference type="Pfam" id="PF02277">
    <property type="entry name" value="DBI_PRT"/>
    <property type="match status" value="1"/>
</dbReference>
<reference evidence="13" key="1">
    <citation type="journal article" date="2019" name="Int. J. Syst. Evol. Microbiol.">
        <title>The Global Catalogue of Microorganisms (GCM) 10K type strain sequencing project: providing services to taxonomists for standard genome sequencing and annotation.</title>
        <authorList>
            <consortium name="The Broad Institute Genomics Platform"/>
            <consortium name="The Broad Institute Genome Sequencing Center for Infectious Disease"/>
            <person name="Wu L."/>
            <person name="Ma J."/>
        </authorList>
    </citation>
    <scope>NUCLEOTIDE SEQUENCE [LARGE SCALE GENOMIC DNA]</scope>
    <source>
        <strain evidence="13">CAIM 431</strain>
    </source>
</reference>
<keyword evidence="13" id="KW-1185">Reference proteome</keyword>
<sequence length="351" mass="35017">MTTLYEATLAAITPVDEQARAAAEAHQLQLTKPAGALGELETLGNQLAAIARTCPPPVPEAGLVCVFAGDHGVQAQGVSPWPQEVTRQMAANIAAGGAGVNVIARAAGAAVRIVDVGMLQAVDGVRDERLAAGTQDLSQGPAMTREQALAAVEVGISTAQQAVRDGFDVLVPGEVGIGNTTPAAALTSVFTGLDPELTTGRGAGAPDPMLAHKVATIRRGIEVNRAVAGDPIGALAAVGGFEHAAVVGLLLGAAEQRVPVVLDGAIACAAALVAVALCPAVQGYLVAGHEGAEPGIRRACEQLGLRPVLSLGLRLGEGTGGALALPVVATAARVLGEMATFASAGVTEEHA</sequence>
<organism evidence="12 13">
    <name type="scientific">Luteococcus peritonei</name>
    <dbReference type="NCBI Taxonomy" id="88874"/>
    <lineage>
        <taxon>Bacteria</taxon>
        <taxon>Bacillati</taxon>
        <taxon>Actinomycetota</taxon>
        <taxon>Actinomycetes</taxon>
        <taxon>Propionibacteriales</taxon>
        <taxon>Propionibacteriaceae</taxon>
        <taxon>Luteococcus</taxon>
    </lineage>
</organism>
<dbReference type="EMBL" id="JBHUFZ010000011">
    <property type="protein sequence ID" value="MFD1889639.1"/>
    <property type="molecule type" value="Genomic_DNA"/>
</dbReference>
<evidence type="ECO:0000256" key="1">
    <source>
        <dbReference type="ARBA" id="ARBA00002197"/>
    </source>
</evidence>
<evidence type="ECO:0000256" key="3">
    <source>
        <dbReference type="ARBA" id="ARBA00007110"/>
    </source>
</evidence>
<dbReference type="RefSeq" id="WP_343872696.1">
    <property type="nucleotide sequence ID" value="NZ_BAAAIX010000009.1"/>
</dbReference>
<feature type="active site" description="Proton acceptor" evidence="11">
    <location>
        <position position="317"/>
    </location>
</feature>
<dbReference type="CDD" id="cd02439">
    <property type="entry name" value="DMB-PRT_CobT"/>
    <property type="match status" value="1"/>
</dbReference>
<comment type="catalytic activity">
    <reaction evidence="10 11">
        <text>5,6-dimethylbenzimidazole + nicotinate beta-D-ribonucleotide = alpha-ribazole 5'-phosphate + nicotinate + H(+)</text>
        <dbReference type="Rhea" id="RHEA:11196"/>
        <dbReference type="ChEBI" id="CHEBI:15378"/>
        <dbReference type="ChEBI" id="CHEBI:15890"/>
        <dbReference type="ChEBI" id="CHEBI:32544"/>
        <dbReference type="ChEBI" id="CHEBI:57502"/>
        <dbReference type="ChEBI" id="CHEBI:57918"/>
        <dbReference type="EC" id="2.4.2.21"/>
    </reaction>
</comment>
<dbReference type="Proteomes" id="UP001597326">
    <property type="component" value="Unassembled WGS sequence"/>
</dbReference>
<dbReference type="InterPro" id="IPR036087">
    <property type="entry name" value="Nict_dMeBzImd_PRibTrfase_sf"/>
</dbReference>
<comment type="caution">
    <text evidence="12">The sequence shown here is derived from an EMBL/GenBank/DDBJ whole genome shotgun (WGS) entry which is preliminary data.</text>
</comment>
<dbReference type="GO" id="GO:0008939">
    <property type="term" value="F:nicotinate-nucleotide-dimethylbenzimidazole phosphoribosyltransferase activity"/>
    <property type="evidence" value="ECO:0007669"/>
    <property type="project" value="UniProtKB-EC"/>
</dbReference>
<evidence type="ECO:0000256" key="8">
    <source>
        <dbReference type="ARBA" id="ARBA00022679"/>
    </source>
</evidence>
<evidence type="ECO:0000256" key="2">
    <source>
        <dbReference type="ARBA" id="ARBA00005049"/>
    </source>
</evidence>
<comment type="function">
    <text evidence="1 11">Catalyzes the synthesis of alpha-ribazole-5'-phosphate from nicotinate mononucleotide (NAMN) and 5,6-dimethylbenzimidazole (DMB).</text>
</comment>
<evidence type="ECO:0000256" key="7">
    <source>
        <dbReference type="ARBA" id="ARBA00022676"/>
    </source>
</evidence>
<evidence type="ECO:0000256" key="5">
    <source>
        <dbReference type="ARBA" id="ARBA00015486"/>
    </source>
</evidence>
<dbReference type="NCBIfam" id="TIGR03160">
    <property type="entry name" value="cobT_DBIPRT"/>
    <property type="match status" value="1"/>
</dbReference>
<accession>A0ABW4RVC1</accession>
<keyword evidence="6 11" id="KW-0169">Cobalamin biosynthesis</keyword>
<dbReference type="InterPro" id="IPR003200">
    <property type="entry name" value="Nict_dMeBzImd_PRibTrfase"/>
</dbReference>
<protein>
    <recommendedName>
        <fullName evidence="5 11">Nicotinate-nucleotide--dimethylbenzimidazole phosphoribosyltransferase</fullName>
        <shortName evidence="11">NN:DBI PRT</shortName>
        <ecNumber evidence="4 11">2.4.2.21</ecNumber>
    </recommendedName>
    <alternativeName>
        <fullName evidence="9 11">N(1)-alpha-phosphoribosyltransferase</fullName>
    </alternativeName>
</protein>